<reference evidence="2 3" key="1">
    <citation type="submission" date="2020-11" db="EMBL/GenBank/DDBJ databases">
        <title>A novel isolate from a Black sea contaminated sediment with potential to produce alkanes: Plantactinospora alkalitolerans sp. nov.</title>
        <authorList>
            <person name="Carro L."/>
            <person name="Veyisoglu A."/>
            <person name="Guven K."/>
            <person name="Schumann P."/>
            <person name="Klenk H.-P."/>
            <person name="Sahin N."/>
        </authorList>
    </citation>
    <scope>NUCLEOTIDE SEQUENCE [LARGE SCALE GENOMIC DNA]</scope>
    <source>
        <strain evidence="2 3">S1510</strain>
    </source>
</reference>
<dbReference type="RefSeq" id="WP_196200500.1">
    <property type="nucleotide sequence ID" value="NZ_JADPUN010000093.1"/>
</dbReference>
<comment type="caution">
    <text evidence="2">The sequence shown here is derived from an EMBL/GenBank/DDBJ whole genome shotgun (WGS) entry which is preliminary data.</text>
</comment>
<evidence type="ECO:0000313" key="2">
    <source>
        <dbReference type="EMBL" id="MBF9128851.1"/>
    </source>
</evidence>
<gene>
    <name evidence="2" type="ORF">I0C86_07610</name>
</gene>
<dbReference type="EMBL" id="JADPUN010000093">
    <property type="protein sequence ID" value="MBF9128851.1"/>
    <property type="molecule type" value="Genomic_DNA"/>
</dbReference>
<organism evidence="2 3">
    <name type="scientific">Plantactinospora alkalitolerans</name>
    <dbReference type="NCBI Taxonomy" id="2789879"/>
    <lineage>
        <taxon>Bacteria</taxon>
        <taxon>Bacillati</taxon>
        <taxon>Actinomycetota</taxon>
        <taxon>Actinomycetes</taxon>
        <taxon>Micromonosporales</taxon>
        <taxon>Micromonosporaceae</taxon>
        <taxon>Plantactinospora</taxon>
    </lineage>
</organism>
<accession>A0ABS0GRY5</accession>
<protein>
    <recommendedName>
        <fullName evidence="4">Lipoprotein</fullName>
    </recommendedName>
</protein>
<feature type="region of interest" description="Disordered" evidence="1">
    <location>
        <begin position="112"/>
        <end position="142"/>
    </location>
</feature>
<name>A0ABS0GRY5_9ACTN</name>
<feature type="compositionally biased region" description="Basic and acidic residues" evidence="1">
    <location>
        <begin position="129"/>
        <end position="138"/>
    </location>
</feature>
<evidence type="ECO:0000313" key="3">
    <source>
        <dbReference type="Proteomes" id="UP000638560"/>
    </source>
</evidence>
<sequence>MRRERVLLSLAGALLLGLGGCQGEPSSAAGEPPLGPVPTIGDAREITLPLDAYLAVTLKWHVPDLAINRLGRDCMRRLGLDWPVIGLVPPDSTAPRYGRRYGIFDADRAARHGYKPLPPANSASAGGEEGPRQEREPTEVETAVWTGRGESKVNGLPVPEGGCGAEALRALAGGIEQPPETRVELLADEAHQRAEQHSRMIATFERWSRCMSQRGFDYRKPSAANDDPRWNTEHATPAEIETAKADVACKLETNLVGVWYAAEVAYQTRAIEKNAARLQAVKDYHDAVQRNAAKVVTAG</sequence>
<keyword evidence="3" id="KW-1185">Reference proteome</keyword>
<evidence type="ECO:0000256" key="1">
    <source>
        <dbReference type="SAM" id="MobiDB-lite"/>
    </source>
</evidence>
<proteinExistence type="predicted"/>
<dbReference type="Proteomes" id="UP000638560">
    <property type="component" value="Unassembled WGS sequence"/>
</dbReference>
<dbReference type="PROSITE" id="PS51257">
    <property type="entry name" value="PROKAR_LIPOPROTEIN"/>
    <property type="match status" value="1"/>
</dbReference>
<evidence type="ECO:0008006" key="4">
    <source>
        <dbReference type="Google" id="ProtNLM"/>
    </source>
</evidence>